<dbReference type="HAMAP" id="MF_01074">
    <property type="entry name" value="LarC"/>
    <property type="match status" value="1"/>
</dbReference>
<comment type="function">
    <text evidence="2">Involved in the biosynthesis of a nickel-pincer cofactor ((SCS)Ni(II) pincer complex). Binds Ni(2+), and functions in nickel delivery to pyridinium-3,5-bisthiocarboxylic acid mononucleotide (P2TMN), to form the mature cofactor. Is thus probably required for the activation of nickel-pincer cofactor-dependent enzymes.</text>
</comment>
<comment type="catalytic activity">
    <reaction evidence="2">
        <text>Ni(II)-pyridinium-3,5-bisthiocarboxylate mononucleotide = pyridinium-3,5-bisthiocarboxylate mononucleotide + Ni(2+)</text>
        <dbReference type="Rhea" id="RHEA:54784"/>
        <dbReference type="ChEBI" id="CHEBI:49786"/>
        <dbReference type="ChEBI" id="CHEBI:137372"/>
        <dbReference type="ChEBI" id="CHEBI:137373"/>
        <dbReference type="EC" id="4.99.1.12"/>
    </reaction>
</comment>
<sequence length="399" mass="41094">MIGWLDLAAGASGDMLLGTLVDAGVPLDVPAEAVAALHVEHVHLVAEPVTRHGLGATRVHVHAPPSDVHRSWADVRALLEDSALPPPVRDGALAVFERLAVAEGRVHRVDPDQVHFHEVGALDALADVVGVVAGLEYLALDRLTASPVALGSGSARSSHGVVPIPGPAVLELLTGVPVLAGPVPAEMCTPTGAALLAARVDEWTALPALRPERVGTGAGGRDPEELPNVVRLVLGEPDAPAPARPVVLETNVDDLDPRLWPGVLDALFAAGASDAWLTPILMKKGRPAHTLSALCRPDAVAAVQAAVFATTSTIGLRVVEVGKVALERAHATVDVLGGQVGVKLAVSGGRLANVSVEFEDVAALARERDLPVKEVLRAATAAAEDAYPVSTAEAPPLWG</sequence>
<comment type="similarity">
    <text evidence="2">Belongs to the LarC family.</text>
</comment>
<keyword evidence="1 2" id="KW-0533">Nickel</keyword>
<dbReference type="NCBIfam" id="TIGR00299">
    <property type="entry name" value="nickel pincer cofactor biosynthesis protein LarC"/>
    <property type="match status" value="1"/>
</dbReference>
<dbReference type="Pfam" id="PF01969">
    <property type="entry name" value="Ni_insertion"/>
    <property type="match status" value="1"/>
</dbReference>
<dbReference type="GO" id="GO:0016829">
    <property type="term" value="F:lyase activity"/>
    <property type="evidence" value="ECO:0007669"/>
    <property type="project" value="UniProtKB-UniRule"/>
</dbReference>
<proteinExistence type="inferred from homology"/>
<dbReference type="Gene3D" id="3.30.70.1380">
    <property type="entry name" value="Transcriptional regulatory protein pf0864 domain like"/>
    <property type="match status" value="1"/>
</dbReference>
<dbReference type="PANTHER" id="PTHR36566:SF1">
    <property type="entry name" value="PYRIDINIUM-3,5-BISTHIOCARBOXYLIC ACID MONONUCLEOTIDE NICKEL INSERTION PROTEIN"/>
    <property type="match status" value="1"/>
</dbReference>
<evidence type="ECO:0000313" key="3">
    <source>
        <dbReference type="EMBL" id="NEK84170.1"/>
    </source>
</evidence>
<reference evidence="3 4" key="1">
    <citation type="submission" date="2019-12" db="EMBL/GenBank/DDBJ databases">
        <title>the WGS of Blastococcus saxobsidens 67B17.</title>
        <authorList>
            <person name="Jiang Z."/>
        </authorList>
    </citation>
    <scope>NUCLEOTIDE SEQUENCE [LARGE SCALE GENOMIC DNA]</scope>
    <source>
        <strain evidence="3 4">67B17</strain>
    </source>
</reference>
<evidence type="ECO:0000256" key="1">
    <source>
        <dbReference type="ARBA" id="ARBA00022596"/>
    </source>
</evidence>
<dbReference type="EC" id="4.99.1.12" evidence="2"/>
<keyword evidence="2" id="KW-0456">Lyase</keyword>
<comment type="caution">
    <text evidence="3">The sequence shown here is derived from an EMBL/GenBank/DDBJ whole genome shotgun (WGS) entry which is preliminary data.</text>
</comment>
<dbReference type="RefSeq" id="WP_163201608.1">
    <property type="nucleotide sequence ID" value="NZ_JAAGWG010000001.1"/>
</dbReference>
<dbReference type="GO" id="GO:0016151">
    <property type="term" value="F:nickel cation binding"/>
    <property type="evidence" value="ECO:0007669"/>
    <property type="project" value="UniProtKB-UniRule"/>
</dbReference>
<protein>
    <recommendedName>
        <fullName evidence="2">Pyridinium-3,5-bisthiocarboxylic acid mononucleotide nickel insertion protein</fullName>
        <shortName evidence="2">P2TMN nickel insertion protein</shortName>
        <ecNumber evidence="2">4.99.1.12</ecNumber>
    </recommendedName>
    <alternativeName>
        <fullName evidence="2">Nickel-pincer cofactor biosynthesis protein LarC</fullName>
    </alternativeName>
</protein>
<dbReference type="PANTHER" id="PTHR36566">
    <property type="entry name" value="NICKEL INSERTION PROTEIN-RELATED"/>
    <property type="match status" value="1"/>
</dbReference>
<evidence type="ECO:0000256" key="2">
    <source>
        <dbReference type="HAMAP-Rule" id="MF_01074"/>
    </source>
</evidence>
<name>A0A6L9VYE2_9ACTN</name>
<dbReference type="AlphaFoldDB" id="A0A6L9VYE2"/>
<evidence type="ECO:0000313" key="4">
    <source>
        <dbReference type="Proteomes" id="UP000479241"/>
    </source>
</evidence>
<organism evidence="3 4">
    <name type="scientific">Blastococcus saxobsidens</name>
    <dbReference type="NCBI Taxonomy" id="138336"/>
    <lineage>
        <taxon>Bacteria</taxon>
        <taxon>Bacillati</taxon>
        <taxon>Actinomycetota</taxon>
        <taxon>Actinomycetes</taxon>
        <taxon>Geodermatophilales</taxon>
        <taxon>Geodermatophilaceae</taxon>
        <taxon>Blastococcus</taxon>
    </lineage>
</organism>
<dbReference type="Proteomes" id="UP000479241">
    <property type="component" value="Unassembled WGS sequence"/>
</dbReference>
<dbReference type="EMBL" id="JAAGWG010000001">
    <property type="protein sequence ID" value="NEK84170.1"/>
    <property type="molecule type" value="Genomic_DNA"/>
</dbReference>
<dbReference type="GO" id="GO:0051604">
    <property type="term" value="P:protein maturation"/>
    <property type="evidence" value="ECO:0007669"/>
    <property type="project" value="UniProtKB-UniRule"/>
</dbReference>
<dbReference type="Gene3D" id="3.10.20.300">
    <property type="entry name" value="mk0293 like domain"/>
    <property type="match status" value="1"/>
</dbReference>
<dbReference type="InterPro" id="IPR002822">
    <property type="entry name" value="Ni_insertion"/>
</dbReference>
<accession>A0A6L9VYE2</accession>
<gene>
    <name evidence="2 3" type="primary">larC</name>
    <name evidence="3" type="ORF">GCU60_00055</name>
</gene>